<reference evidence="2" key="1">
    <citation type="journal article" date="2019" name="Int. J. Syst. Evol. Microbiol.">
        <title>The Global Catalogue of Microorganisms (GCM) 10K type strain sequencing project: providing services to taxonomists for standard genome sequencing and annotation.</title>
        <authorList>
            <consortium name="The Broad Institute Genomics Platform"/>
            <consortium name="The Broad Institute Genome Sequencing Center for Infectious Disease"/>
            <person name="Wu L."/>
            <person name="Ma J."/>
        </authorList>
    </citation>
    <scope>NUCLEOTIDE SEQUENCE [LARGE SCALE GENOMIC DNA]</scope>
    <source>
        <strain evidence="2">KCTC 42473</strain>
    </source>
</reference>
<sequence length="134" mass="14237">MLIGGLLGFAGVQRVRKGKPAAGEDVLEVAGAIVSSKDVERIVQSLDAFTAAAKLMTHSIDKDVDAKQSLTKALTLNSAASDRLVESKNDNLSVIRANTQAANAVANQAHDLRDVIGDLAKELEIQSRMQGRKE</sequence>
<keyword evidence="2" id="KW-1185">Reference proteome</keyword>
<evidence type="ECO:0000313" key="1">
    <source>
        <dbReference type="EMBL" id="MFC3628185.1"/>
    </source>
</evidence>
<gene>
    <name evidence="1" type="ORF">ACFOM8_01860</name>
</gene>
<evidence type="ECO:0000313" key="2">
    <source>
        <dbReference type="Proteomes" id="UP001595539"/>
    </source>
</evidence>
<dbReference type="RefSeq" id="WP_377758767.1">
    <property type="nucleotide sequence ID" value="NZ_JBHRXY010000001.1"/>
</dbReference>
<dbReference type="EMBL" id="JBHRXY010000001">
    <property type="protein sequence ID" value="MFC3628185.1"/>
    <property type="molecule type" value="Genomic_DNA"/>
</dbReference>
<accession>A0ABV7TZF8</accession>
<comment type="caution">
    <text evidence="1">The sequence shown here is derived from an EMBL/GenBank/DDBJ whole genome shotgun (WGS) entry which is preliminary data.</text>
</comment>
<proteinExistence type="predicted"/>
<name>A0ABV7TZF8_9RHOB</name>
<evidence type="ECO:0008006" key="3">
    <source>
        <dbReference type="Google" id="ProtNLM"/>
    </source>
</evidence>
<organism evidence="1 2">
    <name type="scientific">Paracoccus angustae</name>
    <dbReference type="NCBI Taxonomy" id="1671480"/>
    <lineage>
        <taxon>Bacteria</taxon>
        <taxon>Pseudomonadati</taxon>
        <taxon>Pseudomonadota</taxon>
        <taxon>Alphaproteobacteria</taxon>
        <taxon>Rhodobacterales</taxon>
        <taxon>Paracoccaceae</taxon>
        <taxon>Paracoccus</taxon>
    </lineage>
</organism>
<protein>
    <recommendedName>
        <fullName evidence="3">Chemotaxis protein</fullName>
    </recommendedName>
</protein>
<dbReference type="Proteomes" id="UP001595539">
    <property type="component" value="Unassembled WGS sequence"/>
</dbReference>